<keyword evidence="7" id="KW-0675">Receptor</keyword>
<dbReference type="InterPro" id="IPR050525">
    <property type="entry name" value="ECM_Assembly_Org"/>
</dbReference>
<sequence>MGAFEVFIICLLFFGATESVDEGFEFDLSDALAGLDIPQQKKETGRCPNDARDIVFVIDGSSSMRSSEFMHLKEFVKLIMKSFPNNTQFSLLQYSSRFQEHFDFKQFHRNPDADQLLSQVKQLGGSTHTASAIRNAVRDLFTPHRGARNTATKILVVVTDGLKTGDPLEYREAVTVADRAGVERFAVGVGLGFISTSAQQELRAIASHPTTEHVLHVRHFTDLRDTPQQLQEKICSRRGPAASQPPIPPKGPQPSIPSQAPDSCASHSDPQVLQKLERVLSGLDAISAKLDSLAIRQGKCGRDSHPFS</sequence>
<dbReference type="GO" id="GO:0007229">
    <property type="term" value="P:integrin-mediated signaling pathway"/>
    <property type="evidence" value="ECO:0007669"/>
    <property type="project" value="UniProtKB-KW"/>
</dbReference>
<feature type="domain" description="VWFA" evidence="11">
    <location>
        <begin position="53"/>
        <end position="234"/>
    </location>
</feature>
<accession>A0AA97LAA8</accession>
<evidence type="ECO:0000259" key="11">
    <source>
        <dbReference type="PROSITE" id="PS50234"/>
    </source>
</evidence>
<evidence type="ECO:0000256" key="6">
    <source>
        <dbReference type="ARBA" id="ARBA00023136"/>
    </source>
</evidence>
<proteinExistence type="inferred from homology"/>
<gene>
    <name evidence="13" type="primary">LOC129338207</name>
</gene>
<evidence type="ECO:0000256" key="10">
    <source>
        <dbReference type="SAM" id="SignalP"/>
    </source>
</evidence>
<dbReference type="GO" id="GO:0016020">
    <property type="term" value="C:membrane"/>
    <property type="evidence" value="ECO:0007669"/>
    <property type="project" value="UniProtKB-SubCell"/>
</dbReference>
<dbReference type="SUPFAM" id="SSF53300">
    <property type="entry name" value="vWA-like"/>
    <property type="match status" value="1"/>
</dbReference>
<keyword evidence="5" id="KW-0401">Integrin</keyword>
<dbReference type="InterPro" id="IPR002035">
    <property type="entry name" value="VWF_A"/>
</dbReference>
<evidence type="ECO:0000256" key="1">
    <source>
        <dbReference type="ARBA" id="ARBA00004479"/>
    </source>
</evidence>
<keyword evidence="8" id="KW-0325">Glycoprotein</keyword>
<keyword evidence="3" id="KW-0812">Transmembrane</keyword>
<evidence type="ECO:0000256" key="4">
    <source>
        <dbReference type="ARBA" id="ARBA00022889"/>
    </source>
</evidence>
<dbReference type="GeneID" id="129338207"/>
<evidence type="ECO:0000313" key="13">
    <source>
        <dbReference type="RefSeq" id="XP_054848238.1"/>
    </source>
</evidence>
<evidence type="ECO:0000313" key="12">
    <source>
        <dbReference type="Proteomes" id="UP001190640"/>
    </source>
</evidence>
<evidence type="ECO:0000256" key="2">
    <source>
        <dbReference type="ARBA" id="ARBA00008054"/>
    </source>
</evidence>
<keyword evidence="6" id="KW-0472">Membrane</keyword>
<feature type="chain" id="PRO_5041645214" evidence="10">
    <location>
        <begin position="20"/>
        <end position="308"/>
    </location>
</feature>
<keyword evidence="4" id="KW-0130">Cell adhesion</keyword>
<comment type="subcellular location">
    <subcellularLocation>
        <location evidence="1">Membrane</location>
        <topology evidence="1">Single-pass type I membrane protein</topology>
    </subcellularLocation>
</comment>
<dbReference type="Proteomes" id="UP001190640">
    <property type="component" value="Chromosome 12"/>
</dbReference>
<dbReference type="PRINTS" id="PR00453">
    <property type="entry name" value="VWFADOMAIN"/>
</dbReference>
<dbReference type="PANTHER" id="PTHR24020">
    <property type="entry name" value="COLLAGEN ALPHA"/>
    <property type="match status" value="1"/>
</dbReference>
<dbReference type="KEGG" id="emc:129338207"/>
<evidence type="ECO:0000256" key="8">
    <source>
        <dbReference type="ARBA" id="ARBA00023180"/>
    </source>
</evidence>
<dbReference type="InterPro" id="IPR036465">
    <property type="entry name" value="vWFA_dom_sf"/>
</dbReference>
<name>A0AA97LAA8_EUBMA</name>
<dbReference type="GO" id="GO:0007155">
    <property type="term" value="P:cell adhesion"/>
    <property type="evidence" value="ECO:0007669"/>
    <property type="project" value="UniProtKB-KW"/>
</dbReference>
<dbReference type="AlphaFoldDB" id="A0AA97LAA8"/>
<dbReference type="RefSeq" id="XP_054848238.1">
    <property type="nucleotide sequence ID" value="XM_054992263.1"/>
</dbReference>
<feature type="compositionally biased region" description="Polar residues" evidence="9">
    <location>
        <begin position="258"/>
        <end position="271"/>
    </location>
</feature>
<dbReference type="FunFam" id="3.40.50.410:FF:000012">
    <property type="entry name" value="Integrin, alpha 10"/>
    <property type="match status" value="1"/>
</dbReference>
<keyword evidence="10" id="KW-0732">Signal</keyword>
<dbReference type="Gene3D" id="3.40.50.410">
    <property type="entry name" value="von Willebrand factor, type A domain"/>
    <property type="match status" value="1"/>
</dbReference>
<dbReference type="PANTHER" id="PTHR24020:SF20">
    <property type="entry name" value="PH DOMAIN-CONTAINING PROTEIN"/>
    <property type="match status" value="1"/>
</dbReference>
<evidence type="ECO:0000256" key="9">
    <source>
        <dbReference type="SAM" id="MobiDB-lite"/>
    </source>
</evidence>
<feature type="signal peptide" evidence="10">
    <location>
        <begin position="1"/>
        <end position="19"/>
    </location>
</feature>
<keyword evidence="12" id="KW-1185">Reference proteome</keyword>
<evidence type="ECO:0000256" key="3">
    <source>
        <dbReference type="ARBA" id="ARBA00022692"/>
    </source>
</evidence>
<reference evidence="13" key="1">
    <citation type="submission" date="2025-08" db="UniProtKB">
        <authorList>
            <consortium name="RefSeq"/>
        </authorList>
    </citation>
    <scope>IDENTIFICATION</scope>
    <source>
        <tissue evidence="13">Blood</tissue>
    </source>
</reference>
<dbReference type="PROSITE" id="PS50234">
    <property type="entry name" value="VWFA"/>
    <property type="match status" value="1"/>
</dbReference>
<feature type="region of interest" description="Disordered" evidence="9">
    <location>
        <begin position="234"/>
        <end position="271"/>
    </location>
</feature>
<dbReference type="SMART" id="SM00327">
    <property type="entry name" value="VWA"/>
    <property type="match status" value="1"/>
</dbReference>
<feature type="compositionally biased region" description="Pro residues" evidence="9">
    <location>
        <begin position="243"/>
        <end position="255"/>
    </location>
</feature>
<dbReference type="Pfam" id="PF00092">
    <property type="entry name" value="VWA"/>
    <property type="match status" value="1"/>
</dbReference>
<evidence type="ECO:0000256" key="5">
    <source>
        <dbReference type="ARBA" id="ARBA00023037"/>
    </source>
</evidence>
<protein>
    <submittedName>
        <fullName evidence="13">Integrin alpha-M-like</fullName>
    </submittedName>
</protein>
<organism evidence="12 13">
    <name type="scientific">Eublepharis macularius</name>
    <name type="common">Leopard gecko</name>
    <name type="synonym">Cyrtodactylus macularius</name>
    <dbReference type="NCBI Taxonomy" id="481883"/>
    <lineage>
        <taxon>Eukaryota</taxon>
        <taxon>Metazoa</taxon>
        <taxon>Chordata</taxon>
        <taxon>Craniata</taxon>
        <taxon>Vertebrata</taxon>
        <taxon>Euteleostomi</taxon>
        <taxon>Lepidosauria</taxon>
        <taxon>Squamata</taxon>
        <taxon>Bifurcata</taxon>
        <taxon>Gekkota</taxon>
        <taxon>Eublepharidae</taxon>
        <taxon>Eublepharinae</taxon>
        <taxon>Eublepharis</taxon>
    </lineage>
</organism>
<evidence type="ECO:0000256" key="7">
    <source>
        <dbReference type="ARBA" id="ARBA00023170"/>
    </source>
</evidence>
<comment type="similarity">
    <text evidence="2">Belongs to the integrin alpha chain family.</text>
</comment>